<feature type="region of interest" description="Disordered" evidence="1">
    <location>
        <begin position="1273"/>
        <end position="1370"/>
    </location>
</feature>
<feature type="compositionally biased region" description="Polar residues" evidence="1">
    <location>
        <begin position="976"/>
        <end position="991"/>
    </location>
</feature>
<feature type="compositionally biased region" description="Polar residues" evidence="1">
    <location>
        <begin position="1281"/>
        <end position="1325"/>
    </location>
</feature>
<feature type="compositionally biased region" description="Polar residues" evidence="1">
    <location>
        <begin position="1"/>
        <end position="29"/>
    </location>
</feature>
<name>A0A286U5L2_9AGAM</name>
<feature type="compositionally biased region" description="Low complexity" evidence="1">
    <location>
        <begin position="798"/>
        <end position="807"/>
    </location>
</feature>
<feature type="compositionally biased region" description="Basic and acidic residues" evidence="1">
    <location>
        <begin position="1341"/>
        <end position="1354"/>
    </location>
</feature>
<feature type="compositionally biased region" description="Acidic residues" evidence="1">
    <location>
        <begin position="134"/>
        <end position="145"/>
    </location>
</feature>
<feature type="compositionally biased region" description="Polar residues" evidence="1">
    <location>
        <begin position="634"/>
        <end position="646"/>
    </location>
</feature>
<feature type="compositionally biased region" description="Polar residues" evidence="1">
    <location>
        <begin position="406"/>
        <end position="424"/>
    </location>
</feature>
<comment type="caution">
    <text evidence="2">The sequence shown here is derived from an EMBL/GenBank/DDBJ whole genome shotgun (WGS) entry which is preliminary data.</text>
</comment>
<keyword evidence="3" id="KW-1185">Reference proteome</keyword>
<feature type="region of interest" description="Disordered" evidence="1">
    <location>
        <begin position="633"/>
        <end position="850"/>
    </location>
</feature>
<feature type="compositionally biased region" description="Low complexity" evidence="1">
    <location>
        <begin position="360"/>
        <end position="375"/>
    </location>
</feature>
<proteinExistence type="predicted"/>
<dbReference type="OrthoDB" id="2554322at2759"/>
<organism evidence="2 3">
    <name type="scientific">Pyrrhoderma noxium</name>
    <dbReference type="NCBI Taxonomy" id="2282107"/>
    <lineage>
        <taxon>Eukaryota</taxon>
        <taxon>Fungi</taxon>
        <taxon>Dikarya</taxon>
        <taxon>Basidiomycota</taxon>
        <taxon>Agaricomycotina</taxon>
        <taxon>Agaricomycetes</taxon>
        <taxon>Hymenochaetales</taxon>
        <taxon>Hymenochaetaceae</taxon>
        <taxon>Pyrrhoderma</taxon>
    </lineage>
</organism>
<accession>A0A286U5L2</accession>
<sequence length="1436" mass="155597">MTSAHDTMNAMTPTNTPSRKGAQRKSTPSEIWDDDFVFGQNDSPDGSDSPRYIKTRIGSLEGNKDGTQAYALSTKAADGLREWSESPTSPRHRGVNRFQHEENWDDDFIDNTDSPSRPGRGSRRSRLASKASDDMDQENWDEELGLIDSISNKGPIAGSSNLSTMRSRRDIVWDLSDDEGGDAELHPLNNREDEDKTVTSRSRRRPLGTLDSNDVPVPPLPPLPAFLPTIPSGDVPGLYDPPPFPRSPTHSVFSIPATTTSHGGRDSLNYGSTAHLSLHLRRTHSAESSSPIQQKFTGRFPSASPETPRERRRLRKKSRPPHLDASILELDDKAVSAPETSPFLPDAPERPSTPPRIAATISSPTTPSSSVSPIVPKSPLLVRIGSMRHWGVGPKRKQMFTGGTGKISSPLGTVPPSSNLSSSIEADRFDNNRTPRPRSYISPPERQTPPIVTTPSTPKRFFRGSSGGANEDTPMSSNEDVTLIHEWAKERERERLRITLPAPMLQPQSSQSGESDLGVSPRKMRIKAFGQRIIAGATSSSRGGSPDGNSSRSAAGEKSNLELEKSSQTSVKNGKASSSSHSPLSPQANESRLRPRLPHHAPSNLKYRPVFPRHVSGSAIHDHLHVHAPALGSRSVSASTNATSSEDLSHGGNSGSDGLGPSERKDKAGKDGHRSFMGSMRRISLGSSHKRHQRNENIMVDSSDDCRTPSTSRPAIPSQIQVASSVESHRAAIPGNSSQFSPFSEYGKNPTSISSKIPTAGHSSLATSVDLTSPSSSPPFKDRLPVRRSGEHPVLTHSKSSSFATSSPGRGAPSPVSRVSNSPQAASLGRASPLPNASSSSPSNVLRRNSLGDLKIPSRISRAQDGLKRDLGRVREFAAHVEQMQELRSTYFALANQIQIILETPPAPSRASSPTIFFGLSRSNSRARSKTNPPPPPTIDYKSLALSFQSIDNKYRIAWECADLLIELGTGAAPEPTNQHTPSGNSGNPNSAEPPRQNRERAVTLDGSEGKPDIPDFNQKSPVTPTIVSWRASTATGRHDPGHQEYQFEDTESLINEGHWTNEGMSSSLTLPTDESAATNSGTNSLSPTKKRRRGSVLGMIGIRDMLRSLKRSTARAQHIQPDVGNSSTASGTNSSLESSNRHFDYHPYNTVSGIHFSNTSSRRKSETNAVLIHDALRSPSNDYNAYINGLSHKSSPRRPSLASLFRIGQRHKNQTAGCSERTSDVSNKLDDPQAHDPNKEYDSDSDWDRMDSTSDIDVQLEAINSTIESGFTKLRKKSVQPAQVTSQTSRKPATTDQISSSLTPVATPDQSLVNIRQPRLSNVDENFASGSSRHASAASEAHRRPVSRGKDRPFSSVRTVPPKPSKGLPLFDAPADLKLAMTPENIKPLLDNARVVNVRLQNCLAEVRGLLIRTEGSTYRLSASTSNVALSPTPP</sequence>
<feature type="compositionally biased region" description="Pro residues" evidence="1">
    <location>
        <begin position="216"/>
        <end position="225"/>
    </location>
</feature>
<feature type="compositionally biased region" description="Low complexity" evidence="1">
    <location>
        <begin position="830"/>
        <end position="850"/>
    </location>
</feature>
<gene>
    <name evidence="2" type="ORF">PNOK_0942100</name>
</gene>
<feature type="region of interest" description="Disordered" evidence="1">
    <location>
        <begin position="1"/>
        <end position="228"/>
    </location>
</feature>
<feature type="compositionally biased region" description="Polar residues" evidence="1">
    <location>
        <begin position="1063"/>
        <end position="1088"/>
    </location>
</feature>
<feature type="compositionally biased region" description="Basic and acidic residues" evidence="1">
    <location>
        <begin position="1222"/>
        <end position="1251"/>
    </location>
</feature>
<evidence type="ECO:0000256" key="1">
    <source>
        <dbReference type="SAM" id="MobiDB-lite"/>
    </source>
</evidence>
<feature type="compositionally biased region" description="Polar residues" evidence="1">
    <location>
        <begin position="708"/>
        <end position="726"/>
    </location>
</feature>
<feature type="region of interest" description="Disordered" evidence="1">
    <location>
        <begin position="535"/>
        <end position="609"/>
    </location>
</feature>
<feature type="compositionally biased region" description="Polar residues" evidence="1">
    <location>
        <begin position="537"/>
        <end position="553"/>
    </location>
</feature>
<feature type="compositionally biased region" description="Basic and acidic residues" evidence="1">
    <location>
        <begin position="996"/>
        <end position="1014"/>
    </location>
</feature>
<feature type="compositionally biased region" description="Polar residues" evidence="1">
    <location>
        <begin position="286"/>
        <end position="296"/>
    </location>
</feature>
<dbReference type="InParanoid" id="A0A286U5L2"/>
<feature type="region of interest" description="Disordered" evidence="1">
    <location>
        <begin position="401"/>
        <end position="477"/>
    </location>
</feature>
<feature type="compositionally biased region" description="Basic and acidic residues" evidence="1">
    <location>
        <begin position="183"/>
        <end position="198"/>
    </location>
</feature>
<evidence type="ECO:0000313" key="3">
    <source>
        <dbReference type="Proteomes" id="UP000217199"/>
    </source>
</evidence>
<reference evidence="2 3" key="1">
    <citation type="journal article" date="2017" name="Mol. Ecol.">
        <title>Comparative and population genomic landscape of Phellinus noxius: A hypervariable fungus causing root rot in trees.</title>
        <authorList>
            <person name="Chung C.L."/>
            <person name="Lee T.J."/>
            <person name="Akiba M."/>
            <person name="Lee H.H."/>
            <person name="Kuo T.H."/>
            <person name="Liu D."/>
            <person name="Ke H.M."/>
            <person name="Yokoi T."/>
            <person name="Roa M.B."/>
            <person name="Lu M.J."/>
            <person name="Chang Y.Y."/>
            <person name="Ann P.J."/>
            <person name="Tsai J.N."/>
            <person name="Chen C.Y."/>
            <person name="Tzean S.S."/>
            <person name="Ota Y."/>
            <person name="Hattori T."/>
            <person name="Sahashi N."/>
            <person name="Liou R.F."/>
            <person name="Kikuchi T."/>
            <person name="Tsai I.J."/>
        </authorList>
    </citation>
    <scope>NUCLEOTIDE SEQUENCE [LARGE SCALE GENOMIC DNA]</scope>
    <source>
        <strain evidence="2 3">FFPRI411160</strain>
    </source>
</reference>
<feature type="region of interest" description="Disordered" evidence="1">
    <location>
        <begin position="279"/>
        <end position="375"/>
    </location>
</feature>
<feature type="region of interest" description="Disordered" evidence="1">
    <location>
        <begin position="1059"/>
        <end position="1098"/>
    </location>
</feature>
<feature type="region of interest" description="Disordered" evidence="1">
    <location>
        <begin position="1112"/>
        <end position="1144"/>
    </location>
</feature>
<feature type="region of interest" description="Disordered" evidence="1">
    <location>
        <begin position="972"/>
        <end position="1024"/>
    </location>
</feature>
<feature type="compositionally biased region" description="Low complexity" evidence="1">
    <location>
        <begin position="1329"/>
        <end position="1340"/>
    </location>
</feature>
<feature type="region of interest" description="Disordered" evidence="1">
    <location>
        <begin position="500"/>
        <end position="520"/>
    </location>
</feature>
<dbReference type="Proteomes" id="UP000217199">
    <property type="component" value="Unassembled WGS sequence"/>
</dbReference>
<feature type="compositionally biased region" description="Polar residues" evidence="1">
    <location>
        <begin position="749"/>
        <end position="775"/>
    </location>
</feature>
<feature type="compositionally biased region" description="Polar residues" evidence="1">
    <location>
        <begin position="566"/>
        <end position="576"/>
    </location>
</feature>
<feature type="compositionally biased region" description="Low complexity" evidence="1">
    <location>
        <begin position="577"/>
        <end position="586"/>
    </location>
</feature>
<feature type="region of interest" description="Disordered" evidence="1">
    <location>
        <begin position="1212"/>
        <end position="1251"/>
    </location>
</feature>
<feature type="compositionally biased region" description="Low complexity" evidence="1">
    <location>
        <begin position="1125"/>
        <end position="1139"/>
    </location>
</feature>
<dbReference type="EMBL" id="NBII01000011">
    <property type="protein sequence ID" value="PAV14868.1"/>
    <property type="molecule type" value="Genomic_DNA"/>
</dbReference>
<feature type="compositionally biased region" description="Basic and acidic residues" evidence="1">
    <location>
        <begin position="780"/>
        <end position="791"/>
    </location>
</feature>
<evidence type="ECO:0000313" key="2">
    <source>
        <dbReference type="EMBL" id="PAV14868.1"/>
    </source>
</evidence>
<feature type="compositionally biased region" description="Basic residues" evidence="1">
    <location>
        <begin position="310"/>
        <end position="320"/>
    </location>
</feature>
<feature type="compositionally biased region" description="Basic and acidic residues" evidence="1">
    <location>
        <begin position="662"/>
        <end position="674"/>
    </location>
</feature>
<protein>
    <submittedName>
        <fullName evidence="2">Uncharacterized protein</fullName>
    </submittedName>
</protein>